<dbReference type="CDD" id="cd03801">
    <property type="entry name" value="GT4_PimA-like"/>
    <property type="match status" value="1"/>
</dbReference>
<feature type="non-terminal residue" evidence="3">
    <location>
        <position position="1"/>
    </location>
</feature>
<dbReference type="Proteomes" id="UP000199411">
    <property type="component" value="Unassembled WGS sequence"/>
</dbReference>
<dbReference type="SUPFAM" id="SSF53756">
    <property type="entry name" value="UDP-Glycosyltransferase/glycogen phosphorylase"/>
    <property type="match status" value="1"/>
</dbReference>
<dbReference type="Gene3D" id="3.40.50.2000">
    <property type="entry name" value="Glycogen Phosphorylase B"/>
    <property type="match status" value="2"/>
</dbReference>
<protein>
    <submittedName>
        <fullName evidence="3">Glycosyl transferases group 1</fullName>
    </submittedName>
</protein>
<evidence type="ECO:0000259" key="2">
    <source>
        <dbReference type="Pfam" id="PF00534"/>
    </source>
</evidence>
<dbReference type="RefSeq" id="WP_143338731.1">
    <property type="nucleotide sequence ID" value="NZ_FMYU01000019.1"/>
</dbReference>
<dbReference type="AlphaFoldDB" id="A0A1G6RM47"/>
<name>A0A1G6RM47_9BACT</name>
<sequence>QELEVYAKQKGVTNIVFLGFRDDIQNYLAAFDLFVISSEYEGLCSSILQAFLFKVPVVATNAGGVSELIGNNQRGLIAPIKDYKALAQNIETLIHNKQISKDLCDQAYQFSNYFSLKNITNQYKLIYEKIIITIVSIFLLVNFS</sequence>
<keyword evidence="3" id="KW-0808">Transferase</keyword>
<evidence type="ECO:0000256" key="1">
    <source>
        <dbReference type="SAM" id="Phobius"/>
    </source>
</evidence>
<dbReference type="GO" id="GO:0016757">
    <property type="term" value="F:glycosyltransferase activity"/>
    <property type="evidence" value="ECO:0007669"/>
    <property type="project" value="InterPro"/>
</dbReference>
<dbReference type="InterPro" id="IPR001296">
    <property type="entry name" value="Glyco_trans_1"/>
</dbReference>
<proteinExistence type="predicted"/>
<keyword evidence="4" id="KW-1185">Reference proteome</keyword>
<evidence type="ECO:0000313" key="4">
    <source>
        <dbReference type="Proteomes" id="UP000199411"/>
    </source>
</evidence>
<feature type="transmembrane region" description="Helical" evidence="1">
    <location>
        <begin position="125"/>
        <end position="143"/>
    </location>
</feature>
<keyword evidence="1" id="KW-0812">Transmembrane</keyword>
<dbReference type="OrthoDB" id="5490278at2"/>
<keyword evidence="1" id="KW-0472">Membrane</keyword>
<organism evidence="3 4">
    <name type="scientific">Desulfurella multipotens</name>
    <dbReference type="NCBI Taxonomy" id="79269"/>
    <lineage>
        <taxon>Bacteria</taxon>
        <taxon>Pseudomonadati</taxon>
        <taxon>Campylobacterota</taxon>
        <taxon>Desulfurellia</taxon>
        <taxon>Desulfurellales</taxon>
        <taxon>Desulfurellaceae</taxon>
        <taxon>Desulfurella</taxon>
    </lineage>
</organism>
<dbReference type="Pfam" id="PF00534">
    <property type="entry name" value="Glycos_transf_1"/>
    <property type="match status" value="1"/>
</dbReference>
<reference evidence="4" key="1">
    <citation type="submission" date="2016-10" db="EMBL/GenBank/DDBJ databases">
        <authorList>
            <person name="Varghese N."/>
            <person name="Submissions S."/>
        </authorList>
    </citation>
    <scope>NUCLEOTIDE SEQUENCE [LARGE SCALE GENOMIC DNA]</scope>
    <source>
        <strain evidence="4">DSM 8415</strain>
    </source>
</reference>
<evidence type="ECO:0000313" key="3">
    <source>
        <dbReference type="EMBL" id="SDD05709.1"/>
    </source>
</evidence>
<feature type="domain" description="Glycosyl transferase family 1" evidence="2">
    <location>
        <begin position="2"/>
        <end position="109"/>
    </location>
</feature>
<gene>
    <name evidence="3" type="ORF">SAMN05660835_01823</name>
</gene>
<dbReference type="PANTHER" id="PTHR12526:SF630">
    <property type="entry name" value="GLYCOSYLTRANSFERASE"/>
    <property type="match status" value="1"/>
</dbReference>
<accession>A0A1G6RM47</accession>
<dbReference type="EMBL" id="FMYU01000019">
    <property type="protein sequence ID" value="SDD05709.1"/>
    <property type="molecule type" value="Genomic_DNA"/>
</dbReference>
<keyword evidence="1" id="KW-1133">Transmembrane helix</keyword>
<dbReference type="PANTHER" id="PTHR12526">
    <property type="entry name" value="GLYCOSYLTRANSFERASE"/>
    <property type="match status" value="1"/>
</dbReference>